<keyword evidence="2" id="KW-1185">Reference proteome</keyword>
<proteinExistence type="predicted"/>
<gene>
    <name evidence="1" type="ORF">Q4528_16215</name>
</gene>
<dbReference type="Proteomes" id="UP001170310">
    <property type="component" value="Unassembled WGS sequence"/>
</dbReference>
<feature type="non-terminal residue" evidence="1">
    <location>
        <position position="78"/>
    </location>
</feature>
<evidence type="ECO:0000313" key="1">
    <source>
        <dbReference type="EMBL" id="MDO6575654.1"/>
    </source>
</evidence>
<feature type="non-terminal residue" evidence="1">
    <location>
        <position position="1"/>
    </location>
</feature>
<dbReference type="RefSeq" id="WP_303522816.1">
    <property type="nucleotide sequence ID" value="NZ_JAUOQO010001022.1"/>
</dbReference>
<comment type="caution">
    <text evidence="1">The sequence shown here is derived from an EMBL/GenBank/DDBJ whole genome shotgun (WGS) entry which is preliminary data.</text>
</comment>
<name>A0AAW7YWN7_9STAP</name>
<organism evidence="1 2">
    <name type="scientific">Staphylococcus pasteuri_A</name>
    <dbReference type="NCBI Taxonomy" id="3062664"/>
    <lineage>
        <taxon>Bacteria</taxon>
        <taxon>Bacillati</taxon>
        <taxon>Bacillota</taxon>
        <taxon>Bacilli</taxon>
        <taxon>Bacillales</taxon>
        <taxon>Staphylococcaceae</taxon>
        <taxon>Staphylococcus</taxon>
    </lineage>
</organism>
<dbReference type="AlphaFoldDB" id="A0AAW7YWN7"/>
<evidence type="ECO:0000313" key="2">
    <source>
        <dbReference type="Proteomes" id="UP001170310"/>
    </source>
</evidence>
<sequence length="78" mass="8684">TEDRKHKANDAKCDELGWLCVPLVTETYGAWGKEATEAFSQVASRIATLTRRPKSVVLSDIYGRLNRHLVRANATAIL</sequence>
<accession>A0AAW7YWN7</accession>
<reference evidence="1" key="1">
    <citation type="submission" date="2023-07" db="EMBL/GenBank/DDBJ databases">
        <title>Genome content predicts the carbon catabolic preferences of heterotrophic bacteria.</title>
        <authorList>
            <person name="Gralka M."/>
        </authorList>
    </citation>
    <scope>NUCLEOTIDE SEQUENCE</scope>
    <source>
        <strain evidence="1">E2R20</strain>
    </source>
</reference>
<dbReference type="EMBL" id="JAUOQO010001022">
    <property type="protein sequence ID" value="MDO6575654.1"/>
    <property type="molecule type" value="Genomic_DNA"/>
</dbReference>
<protein>
    <submittedName>
        <fullName evidence="1">Uncharacterized protein</fullName>
    </submittedName>
</protein>